<dbReference type="AlphaFoldDB" id="A0A0R2G575"/>
<reference evidence="3 4" key="1">
    <citation type="journal article" date="2015" name="Genome Announc.">
        <title>Expanding the biotechnology potential of lactobacilli through comparative genomics of 213 strains and associated genera.</title>
        <authorList>
            <person name="Sun Z."/>
            <person name="Harris H.M."/>
            <person name="McCann A."/>
            <person name="Guo C."/>
            <person name="Argimon S."/>
            <person name="Zhang W."/>
            <person name="Yang X."/>
            <person name="Jeffery I.B."/>
            <person name="Cooney J.C."/>
            <person name="Kagawa T.F."/>
            <person name="Liu W."/>
            <person name="Song Y."/>
            <person name="Salvetti E."/>
            <person name="Wrobel A."/>
            <person name="Rasinkangas P."/>
            <person name="Parkhill J."/>
            <person name="Rea M.C."/>
            <person name="O'Sullivan O."/>
            <person name="Ritari J."/>
            <person name="Douillard F.P."/>
            <person name="Paul Ross R."/>
            <person name="Yang R."/>
            <person name="Briner A.E."/>
            <person name="Felis G.E."/>
            <person name="de Vos W.M."/>
            <person name="Barrangou R."/>
            <person name="Klaenhammer T.R."/>
            <person name="Caufield P.W."/>
            <person name="Cui Y."/>
            <person name="Zhang H."/>
            <person name="O'Toole P.W."/>
        </authorList>
    </citation>
    <scope>NUCLEOTIDE SEQUENCE [LARGE SCALE GENOMIC DNA]</scope>
    <source>
        <strain evidence="3 4">DSM 20190</strain>
    </source>
</reference>
<protein>
    <submittedName>
        <fullName evidence="3">Phosphoesterase</fullName>
    </submittedName>
</protein>
<evidence type="ECO:0000313" key="4">
    <source>
        <dbReference type="Proteomes" id="UP000051296"/>
    </source>
</evidence>
<dbReference type="PANTHER" id="PTHR30337:SF7">
    <property type="entry name" value="PHOSPHOESTERASE"/>
    <property type="match status" value="1"/>
</dbReference>
<dbReference type="PATRIC" id="fig|1123500.6.peg.113"/>
<dbReference type="Gene3D" id="3.60.21.10">
    <property type="match status" value="1"/>
</dbReference>
<dbReference type="STRING" id="1123500.GCA_000420365_00388"/>
<dbReference type="InterPro" id="IPR004843">
    <property type="entry name" value="Calcineurin-like_PHP"/>
</dbReference>
<accession>A0A0R2G575</accession>
<dbReference type="CDD" id="cd00840">
    <property type="entry name" value="MPP_Mre11_N"/>
    <property type="match status" value="1"/>
</dbReference>
<keyword evidence="1" id="KW-0378">Hydrolase</keyword>
<evidence type="ECO:0000313" key="3">
    <source>
        <dbReference type="EMBL" id="KRN33317.1"/>
    </source>
</evidence>
<sequence length="391" mass="43243">MKFIHAADLHLGAPFSDLASLPKRFLATVLAAQATALTRLVDDALAEDVDWVAFVGDVFDQARPDIHELLVFIDQMQRLADADIPVYITRGNHDFAWLSQVDTNLPANVTVFPADVTTKLLTTRQNERVAITGFSYDQAHLEQGPAGTFPQRPEQVDWAVGLYHGEQGPTGVYAPFELRQLLMKHYDYWALGHIHQRTTLHQAPFIGYVGDMQATKSNEVTDKGYYLVSTDGATLKPYFTSIAPVAFQVLTIQADSEQVLFNKLRAAASSDYDLTLLTVHVETTTSTLAQKIVLHQLDANANWPADTTTWVIRLDLMSDAKKVSLPVVPADYWEQTAAKVFTTDTLQDLGLSLIQDADLLDTILSPAYLATLKGQVEEQIGLTEKEGLDAN</sequence>
<proteinExistence type="predicted"/>
<dbReference type="InterPro" id="IPR029052">
    <property type="entry name" value="Metallo-depent_PP-like"/>
</dbReference>
<dbReference type="InParanoid" id="A0A0R2G575"/>
<dbReference type="SUPFAM" id="SSF56300">
    <property type="entry name" value="Metallo-dependent phosphatases"/>
    <property type="match status" value="1"/>
</dbReference>
<dbReference type="Proteomes" id="UP000051296">
    <property type="component" value="Unassembled WGS sequence"/>
</dbReference>
<evidence type="ECO:0000256" key="1">
    <source>
        <dbReference type="ARBA" id="ARBA00022801"/>
    </source>
</evidence>
<dbReference type="EMBL" id="JQAX01000001">
    <property type="protein sequence ID" value="KRN33317.1"/>
    <property type="molecule type" value="Genomic_DNA"/>
</dbReference>
<feature type="domain" description="Calcineurin-like phosphoesterase" evidence="2">
    <location>
        <begin position="1"/>
        <end position="196"/>
    </location>
</feature>
<dbReference type="Pfam" id="PF00149">
    <property type="entry name" value="Metallophos"/>
    <property type="match status" value="1"/>
</dbReference>
<dbReference type="InterPro" id="IPR050535">
    <property type="entry name" value="DNA_Repair-Maintenance_Comp"/>
</dbReference>
<dbReference type="FunCoup" id="A0A0R2G575">
    <property type="interactions" value="45"/>
</dbReference>
<evidence type="ECO:0000259" key="2">
    <source>
        <dbReference type="Pfam" id="PF00149"/>
    </source>
</evidence>
<dbReference type="OrthoDB" id="9773856at2"/>
<dbReference type="GO" id="GO:0016787">
    <property type="term" value="F:hydrolase activity"/>
    <property type="evidence" value="ECO:0007669"/>
    <property type="project" value="UniProtKB-KW"/>
</dbReference>
<dbReference type="eggNOG" id="COG0420">
    <property type="taxonomic scope" value="Bacteria"/>
</dbReference>
<keyword evidence="4" id="KW-1185">Reference proteome</keyword>
<comment type="caution">
    <text evidence="3">The sequence shown here is derived from an EMBL/GenBank/DDBJ whole genome shotgun (WGS) entry which is preliminary data.</text>
</comment>
<organism evidence="3 4">
    <name type="scientific">Weissella halotolerans DSM 20190</name>
    <dbReference type="NCBI Taxonomy" id="1123500"/>
    <lineage>
        <taxon>Bacteria</taxon>
        <taxon>Bacillati</taxon>
        <taxon>Bacillota</taxon>
        <taxon>Bacilli</taxon>
        <taxon>Lactobacillales</taxon>
        <taxon>Lactobacillaceae</taxon>
        <taxon>Weissella</taxon>
    </lineage>
</organism>
<name>A0A0R2G575_9LACO</name>
<dbReference type="RefSeq" id="WP_022791189.1">
    <property type="nucleotide sequence ID" value="NZ_ATUU01000001.1"/>
</dbReference>
<dbReference type="PANTHER" id="PTHR30337">
    <property type="entry name" value="COMPONENT OF ATP-DEPENDENT DSDNA EXONUCLEASE"/>
    <property type="match status" value="1"/>
</dbReference>
<gene>
    <name evidence="3" type="ORF">IV68_GL000115</name>
</gene>
<dbReference type="InterPro" id="IPR041796">
    <property type="entry name" value="Mre11_N"/>
</dbReference>